<reference evidence="1" key="1">
    <citation type="submission" date="2022-07" db="EMBL/GenBank/DDBJ databases">
        <title>Genome Sequence of Phlebia brevispora.</title>
        <authorList>
            <person name="Buettner E."/>
        </authorList>
    </citation>
    <scope>NUCLEOTIDE SEQUENCE</scope>
    <source>
        <strain evidence="1">MPL23</strain>
    </source>
</reference>
<accession>A0ACC1T9D4</accession>
<protein>
    <submittedName>
        <fullName evidence="1">Uncharacterized protein</fullName>
    </submittedName>
</protein>
<keyword evidence="2" id="KW-1185">Reference proteome</keyword>
<organism evidence="1 2">
    <name type="scientific">Phlebia brevispora</name>
    <dbReference type="NCBI Taxonomy" id="194682"/>
    <lineage>
        <taxon>Eukaryota</taxon>
        <taxon>Fungi</taxon>
        <taxon>Dikarya</taxon>
        <taxon>Basidiomycota</taxon>
        <taxon>Agaricomycotina</taxon>
        <taxon>Agaricomycetes</taxon>
        <taxon>Polyporales</taxon>
        <taxon>Meruliaceae</taxon>
        <taxon>Phlebia</taxon>
    </lineage>
</organism>
<dbReference type="Proteomes" id="UP001148662">
    <property type="component" value="Unassembled WGS sequence"/>
</dbReference>
<gene>
    <name evidence="1" type="ORF">NM688_g2265</name>
</gene>
<evidence type="ECO:0000313" key="1">
    <source>
        <dbReference type="EMBL" id="KAJ3556008.1"/>
    </source>
</evidence>
<evidence type="ECO:0000313" key="2">
    <source>
        <dbReference type="Proteomes" id="UP001148662"/>
    </source>
</evidence>
<comment type="caution">
    <text evidence="1">The sequence shown here is derived from an EMBL/GenBank/DDBJ whole genome shotgun (WGS) entry which is preliminary data.</text>
</comment>
<proteinExistence type="predicted"/>
<dbReference type="EMBL" id="JANHOG010000279">
    <property type="protein sequence ID" value="KAJ3556008.1"/>
    <property type="molecule type" value="Genomic_DNA"/>
</dbReference>
<name>A0ACC1T9D4_9APHY</name>
<sequence>MDGFSADWPFGQASMLHPLTLEEEQLLGSFQHTHVNLGLLEKKERSMGQAAGKFSSFQLFKEIERAANAPDATESNQADLKTLIDLRQARNIAGSFQHYYRQGHVLESTILPRVEGLTQPCLPDGSCFWAVIVGINEYQHLPPLSGACSDAKAVYDYLTVELSVPQSHIRLLLSEISPTSKDPLFPTRENLLSTLFDHLRDNPHVRRGDNIIFYYAGYGTNYPVGRTFQRSGDIEALCPADRDDSTPHGRILDISDREISLFLEELRDAKGDNVTVILDCCYDGEPTPENALRKARFAKPMAVSWMDILCTADKDARRKPGSRSVFSEHWAWDSSACVLLTACRSSESALENKFSEGWHGFFTRALLALLRQGKCWTYIELCNAVKEYMPRYRSTYVQTPLVAGNRRDCRICFSLSICNLNVSLCNLPLIRIVACRVVAYTPTSTGRWSMTEMTEKAIGLLLTALSTGLQALCLARSANEADLVAHKHVYSACANSAGEKQVVPTTSVRVFVAEQPEAMDSAEGPHARFNKLNKRRKKLEIDRSKIHKLYCPNRDPDSTDLVKIVEKKAESPDATQEDEDHLNTLYALKAVYAEISEISLHISQKECESVTIPTGKSQDTVSKPPVIDGARFWAVVVGIDAYERFTTALSGACSDAKAVYEYLIGDLQVPPSHVSLFLSESGSTAPSSPTTYSSAPATRDNILSALFNLRDNINVKHGDNILFYYSGHGVSYSPAGTLDQSSPIEALCPADRGSWTNGKLVLDISDREISIFLEELYNAKGNHVTVILDCCYSGGATRCAPAEPVKAATPMHVTLEQLLSAADDDKRRQPGSRHAFSKTQQWTWDITTCVLLSACTSYEYAREAQLVGDKWHGHFTHVLLASLRANSNRTYTEICAEVGTYMPRYGDIPIQTPQVVGTGKHSKLWYAQEPQVFTSNNREQDKEGVPANTDAERTAITTVRDDGDDHNPDRSSWCYIF</sequence>